<evidence type="ECO:0000256" key="4">
    <source>
        <dbReference type="SAM" id="Phobius"/>
    </source>
</evidence>
<reference evidence="6 7" key="1">
    <citation type="submission" date="2020-11" db="EMBL/GenBank/DDBJ databases">
        <title>Treponema Peruensis nv. sp., first commensal Treponema isolated from human feces.</title>
        <authorList>
            <person name="Belkhou C."/>
            <person name="Raes J."/>
        </authorList>
    </citation>
    <scope>NUCLEOTIDE SEQUENCE [LARGE SCALE GENOMIC DNA]</scope>
    <source>
        <strain evidence="6 7">RCC2812</strain>
    </source>
</reference>
<accession>A0A7T3V5G3</accession>
<dbReference type="InterPro" id="IPR019734">
    <property type="entry name" value="TPR_rpt"/>
</dbReference>
<gene>
    <name evidence="6" type="ORF">IWA51_02625</name>
</gene>
<dbReference type="GO" id="GO:0009307">
    <property type="term" value="P:DNA restriction-modification system"/>
    <property type="evidence" value="ECO:0007669"/>
    <property type="project" value="InterPro"/>
</dbReference>
<dbReference type="InterPro" id="IPR007560">
    <property type="entry name" value="Restrct_endonuc_IV_Mrr"/>
</dbReference>
<feature type="domain" description="Restriction endonuclease type IV Mrr" evidence="5">
    <location>
        <begin position="386"/>
        <end position="443"/>
    </location>
</feature>
<dbReference type="InterPro" id="IPR011990">
    <property type="entry name" value="TPR-like_helical_dom_sf"/>
</dbReference>
<dbReference type="Pfam" id="PF04471">
    <property type="entry name" value="Mrr_cat"/>
    <property type="match status" value="1"/>
</dbReference>
<keyword evidence="2 3" id="KW-0802">TPR repeat</keyword>
<dbReference type="RefSeq" id="WP_198443041.1">
    <property type="nucleotide sequence ID" value="NZ_CBCSHE010000010.1"/>
</dbReference>
<dbReference type="GO" id="GO:0003677">
    <property type="term" value="F:DNA binding"/>
    <property type="evidence" value="ECO:0007669"/>
    <property type="project" value="InterPro"/>
</dbReference>
<keyword evidence="4" id="KW-1133">Transmembrane helix</keyword>
<proteinExistence type="predicted"/>
<evidence type="ECO:0000259" key="5">
    <source>
        <dbReference type="Pfam" id="PF04471"/>
    </source>
</evidence>
<dbReference type="KEGG" id="tper:IWA51_02625"/>
<evidence type="ECO:0000256" key="2">
    <source>
        <dbReference type="ARBA" id="ARBA00022803"/>
    </source>
</evidence>
<sequence>MDSGIFSYLISGVVVIAVVSVLVLFMGRKKNSSSEKRSSKNQSQVIRDANRKLAKDPNDPAGLIPLGDIYFANKLWDKAYPVYDKLSKFSMDNPSIDALTSWLRLGICAVMLKKNPEGIAALTSAYKIDPHGFEVNYYLGKACFDSEQYEKAIPCFKKAIVARPEAEGVYLLLGQSMYKSHKFRDSLPCFRKALDEDPSNKEALFDMADAMTEEGHGEKAIKVFMHLRPDPVYGARSCLAAGLFHSKTGDLESAIQDYEIGLKHESAPVQTKLEISYNLARCYFGVSNIAKGVALLKSIRNINENYKDVNALITRYQELSQNKNLQIYLSSNSSDFVTLCRKFIAKKYSGSSVKIQSIDVDQLFTDILAEIYTPKWEDVVLFRFFRTSSVTGEMYVRDFHGHMQDVKAARGFCISAGTFTAEAHKYTEGRPLDLIEKNDLSKVLKQISI</sequence>
<dbReference type="AlphaFoldDB" id="A0A7T3V5G3"/>
<dbReference type="Gene3D" id="1.25.40.10">
    <property type="entry name" value="Tetratricopeptide repeat domain"/>
    <property type="match status" value="2"/>
</dbReference>
<evidence type="ECO:0000313" key="6">
    <source>
        <dbReference type="EMBL" id="QQA01528.1"/>
    </source>
</evidence>
<dbReference type="PROSITE" id="PS50005">
    <property type="entry name" value="TPR"/>
    <property type="match status" value="2"/>
</dbReference>
<feature type="repeat" description="TPR" evidence="3">
    <location>
        <begin position="133"/>
        <end position="166"/>
    </location>
</feature>
<evidence type="ECO:0000313" key="7">
    <source>
        <dbReference type="Proteomes" id="UP000595224"/>
    </source>
</evidence>
<keyword evidence="1" id="KW-0677">Repeat</keyword>
<evidence type="ECO:0000256" key="1">
    <source>
        <dbReference type="ARBA" id="ARBA00022737"/>
    </source>
</evidence>
<dbReference type="GO" id="GO:0004519">
    <property type="term" value="F:endonuclease activity"/>
    <property type="evidence" value="ECO:0007669"/>
    <property type="project" value="InterPro"/>
</dbReference>
<dbReference type="EMBL" id="CP064936">
    <property type="protein sequence ID" value="QQA01528.1"/>
    <property type="molecule type" value="Genomic_DNA"/>
</dbReference>
<dbReference type="PANTHER" id="PTHR44943:SF8">
    <property type="entry name" value="TPR REPEAT-CONTAINING PROTEIN MJ0263"/>
    <property type="match status" value="1"/>
</dbReference>
<feature type="transmembrane region" description="Helical" evidence="4">
    <location>
        <begin position="6"/>
        <end position="27"/>
    </location>
</feature>
<dbReference type="InterPro" id="IPR051685">
    <property type="entry name" value="Ycf3/AcsC/BcsC/TPR_MFPF"/>
</dbReference>
<dbReference type="Pfam" id="PF14559">
    <property type="entry name" value="TPR_19"/>
    <property type="match status" value="1"/>
</dbReference>
<dbReference type="Pfam" id="PF07719">
    <property type="entry name" value="TPR_2"/>
    <property type="match status" value="1"/>
</dbReference>
<dbReference type="SUPFAM" id="SSF48452">
    <property type="entry name" value="TPR-like"/>
    <property type="match status" value="2"/>
</dbReference>
<dbReference type="Proteomes" id="UP000595224">
    <property type="component" value="Chromosome"/>
</dbReference>
<organism evidence="6 7">
    <name type="scientific">Treponema peruense</name>
    <dbReference type="NCBI Taxonomy" id="2787628"/>
    <lineage>
        <taxon>Bacteria</taxon>
        <taxon>Pseudomonadati</taxon>
        <taxon>Spirochaetota</taxon>
        <taxon>Spirochaetia</taxon>
        <taxon>Spirochaetales</taxon>
        <taxon>Treponemataceae</taxon>
        <taxon>Treponema</taxon>
    </lineage>
</organism>
<keyword evidence="4" id="KW-0472">Membrane</keyword>
<protein>
    <submittedName>
        <fullName evidence="6">Tetratricopeptide repeat protein</fullName>
    </submittedName>
</protein>
<dbReference type="InterPro" id="IPR013105">
    <property type="entry name" value="TPR_2"/>
</dbReference>
<keyword evidence="7" id="KW-1185">Reference proteome</keyword>
<keyword evidence="4" id="KW-0812">Transmembrane</keyword>
<name>A0A7T3V5G3_9SPIR</name>
<dbReference type="SMART" id="SM00028">
    <property type="entry name" value="TPR"/>
    <property type="match status" value="6"/>
</dbReference>
<dbReference type="Pfam" id="PF13181">
    <property type="entry name" value="TPR_8"/>
    <property type="match status" value="1"/>
</dbReference>
<evidence type="ECO:0000256" key="3">
    <source>
        <dbReference type="PROSITE-ProRule" id="PRU00339"/>
    </source>
</evidence>
<dbReference type="PANTHER" id="PTHR44943">
    <property type="entry name" value="CELLULOSE SYNTHASE OPERON PROTEIN C"/>
    <property type="match status" value="1"/>
</dbReference>
<feature type="repeat" description="TPR" evidence="3">
    <location>
        <begin position="167"/>
        <end position="200"/>
    </location>
</feature>